<sequence length="168" mass="18165">MMYVRPKPMGAKPKNSVSWQGSCEKLYGASSSSDPNPSAVSILCRTGASPRELEGSKLHETIAGLQQRLSQQEAEVAAVKVRLLNQELQHSQLTAELEGLRHTLKCEGSGAKADQVDLAEVKVKVDSRDKKMAQLSDFLERNPAADDILPSYEGKVVACLEEEGGTIA</sequence>
<accession>A0AAE1AUX0</accession>
<dbReference type="EMBL" id="JAWDGP010001129">
    <property type="protein sequence ID" value="KAK3794377.1"/>
    <property type="molecule type" value="Genomic_DNA"/>
</dbReference>
<evidence type="ECO:0000313" key="2">
    <source>
        <dbReference type="Proteomes" id="UP001283361"/>
    </source>
</evidence>
<gene>
    <name evidence="1" type="ORF">RRG08_061044</name>
</gene>
<dbReference type="AlphaFoldDB" id="A0AAE1AUX0"/>
<dbReference type="Proteomes" id="UP001283361">
    <property type="component" value="Unassembled WGS sequence"/>
</dbReference>
<protein>
    <submittedName>
        <fullName evidence="1">Uncharacterized protein</fullName>
    </submittedName>
</protein>
<reference evidence="1" key="1">
    <citation type="journal article" date="2023" name="G3 (Bethesda)">
        <title>A reference genome for the long-term kleptoplast-retaining sea slug Elysia crispata morphotype clarki.</title>
        <authorList>
            <person name="Eastman K.E."/>
            <person name="Pendleton A.L."/>
            <person name="Shaikh M.A."/>
            <person name="Suttiyut T."/>
            <person name="Ogas R."/>
            <person name="Tomko P."/>
            <person name="Gavelis G."/>
            <person name="Widhalm J.R."/>
            <person name="Wisecaver J.H."/>
        </authorList>
    </citation>
    <scope>NUCLEOTIDE SEQUENCE</scope>
    <source>
        <strain evidence="1">ECLA1</strain>
    </source>
</reference>
<proteinExistence type="predicted"/>
<keyword evidence="2" id="KW-1185">Reference proteome</keyword>
<name>A0AAE1AUX0_9GAST</name>
<comment type="caution">
    <text evidence="1">The sequence shown here is derived from an EMBL/GenBank/DDBJ whole genome shotgun (WGS) entry which is preliminary data.</text>
</comment>
<organism evidence="1 2">
    <name type="scientific">Elysia crispata</name>
    <name type="common">lettuce slug</name>
    <dbReference type="NCBI Taxonomy" id="231223"/>
    <lineage>
        <taxon>Eukaryota</taxon>
        <taxon>Metazoa</taxon>
        <taxon>Spiralia</taxon>
        <taxon>Lophotrochozoa</taxon>
        <taxon>Mollusca</taxon>
        <taxon>Gastropoda</taxon>
        <taxon>Heterobranchia</taxon>
        <taxon>Euthyneura</taxon>
        <taxon>Panpulmonata</taxon>
        <taxon>Sacoglossa</taxon>
        <taxon>Placobranchoidea</taxon>
        <taxon>Plakobranchidae</taxon>
        <taxon>Elysia</taxon>
    </lineage>
</organism>
<evidence type="ECO:0000313" key="1">
    <source>
        <dbReference type="EMBL" id="KAK3794377.1"/>
    </source>
</evidence>